<feature type="repeat" description="WD" evidence="4">
    <location>
        <begin position="296"/>
        <end position="331"/>
    </location>
</feature>
<dbReference type="Gene3D" id="2.130.10.10">
    <property type="entry name" value="YVTN repeat-like/Quinoprotein amine dehydrogenase"/>
    <property type="match status" value="2"/>
</dbReference>
<evidence type="ECO:0000256" key="3">
    <source>
        <dbReference type="ARBA" id="ARBA00022786"/>
    </source>
</evidence>
<name>A0A5S6QTE9_TRIMR</name>
<evidence type="ECO:0000313" key="6">
    <source>
        <dbReference type="WBParaSite" id="TMUE_2000010187.1"/>
    </source>
</evidence>
<dbReference type="PROSITE" id="PS00678">
    <property type="entry name" value="WD_REPEATS_1"/>
    <property type="match status" value="2"/>
</dbReference>
<accession>A0A5S6QTE9</accession>
<dbReference type="PANTHER" id="PTHR15622">
    <property type="entry name" value="WD40 REPEAT PROTEIN"/>
    <property type="match status" value="1"/>
</dbReference>
<keyword evidence="2" id="KW-0677">Repeat</keyword>
<proteinExistence type="predicted"/>
<dbReference type="PROSITE" id="PS50082">
    <property type="entry name" value="WD_REPEATS_2"/>
    <property type="match status" value="2"/>
</dbReference>
<dbReference type="WBParaSite" id="TMUE_2000010187.1">
    <property type="protein sequence ID" value="TMUE_2000010187.1"/>
    <property type="gene ID" value="WBGene00290306"/>
</dbReference>
<keyword evidence="1 4" id="KW-0853">WD repeat</keyword>
<evidence type="ECO:0000313" key="5">
    <source>
        <dbReference type="Proteomes" id="UP000046395"/>
    </source>
</evidence>
<dbReference type="Proteomes" id="UP000046395">
    <property type="component" value="Unassembled WGS sequence"/>
</dbReference>
<organism evidence="5 6">
    <name type="scientific">Trichuris muris</name>
    <name type="common">Mouse whipworm</name>
    <dbReference type="NCBI Taxonomy" id="70415"/>
    <lineage>
        <taxon>Eukaryota</taxon>
        <taxon>Metazoa</taxon>
        <taxon>Ecdysozoa</taxon>
        <taxon>Nematoda</taxon>
        <taxon>Enoplea</taxon>
        <taxon>Dorylaimia</taxon>
        <taxon>Trichinellida</taxon>
        <taxon>Trichuridae</taxon>
        <taxon>Trichuris</taxon>
    </lineage>
</organism>
<dbReference type="WBParaSite" id="TMUE_2000010187.3">
    <property type="protein sequence ID" value="TMUE_2000010187.3"/>
    <property type="gene ID" value="WBGene00290306"/>
</dbReference>
<dbReference type="InterPro" id="IPR019775">
    <property type="entry name" value="WD40_repeat_CS"/>
</dbReference>
<sequence length="428" mass="48106">MVLPREPVYLAEAPLHMTERRQDVWRSLHWRSWLKNPERRIVAFALDDSVLAWCSEPDVVSLLDLKLLDGSAVQLKDKLRECLATHIRCRSRVTALCFGCAVLKEGSATLGFRRSVRRRSQATLQLLAIGLESGRIRIHLADSGQLVTELLDHVVAVKDLAFSPSDSACQSLLLSCSNDSTLKLWNMCDGGNMFRTLQGHRDGEFVLCCCWSPDGLWAASGGTDCILVVWRTRDWSISHRLKLHRNFVVDCEFSPDAALVISCSHDTTAVIFDHIKGVPLVTLRHEIPIPRTVFACSINEHNVLDLSISSDGKHIVTLCSDGNMRVWNIASPQLPCKVLPVRKATSVSYSRDGTAIAVCLSNGEVQLFSAPMSVQRLSFLCRKKLRFSFCWDKLQHCLLPSVLRSFLAYDELRHFRDCRPVLPSVEEQ</sequence>
<dbReference type="STRING" id="70415.A0A5S6QTE9"/>
<dbReference type="PROSITE" id="PS50294">
    <property type="entry name" value="WD_REPEATS_REGION"/>
    <property type="match status" value="1"/>
</dbReference>
<reference evidence="6" key="3">
    <citation type="submission" date="2019-12" db="UniProtKB">
        <authorList>
            <consortium name="WormBaseParasite"/>
        </authorList>
    </citation>
    <scope>IDENTIFICATION</scope>
</reference>
<evidence type="ECO:0000313" key="7">
    <source>
        <dbReference type="WBParaSite" id="TMUE_2000010187.2"/>
    </source>
</evidence>
<dbReference type="WBParaSite" id="TMUE_2000010187.2">
    <property type="protein sequence ID" value="TMUE_2000010187.2"/>
    <property type="gene ID" value="WBGene00290306"/>
</dbReference>
<feature type="repeat" description="WD" evidence="4">
    <location>
        <begin position="150"/>
        <end position="187"/>
    </location>
</feature>
<dbReference type="InterPro" id="IPR036322">
    <property type="entry name" value="WD40_repeat_dom_sf"/>
</dbReference>
<dbReference type="GO" id="GO:0000209">
    <property type="term" value="P:protein polyubiquitination"/>
    <property type="evidence" value="ECO:0007669"/>
    <property type="project" value="TreeGrafter"/>
</dbReference>
<dbReference type="SUPFAM" id="SSF50978">
    <property type="entry name" value="WD40 repeat-like"/>
    <property type="match status" value="1"/>
</dbReference>
<dbReference type="InterPro" id="IPR051983">
    <property type="entry name" value="WSB_SOCS-box_domain"/>
</dbReference>
<evidence type="ECO:0000256" key="2">
    <source>
        <dbReference type="ARBA" id="ARBA00022737"/>
    </source>
</evidence>
<reference evidence="5" key="2">
    <citation type="submission" date="2014-03" db="EMBL/GenBank/DDBJ databases">
        <title>The whipworm genome and dual-species transcriptomics of an intimate host-pathogen interaction.</title>
        <authorList>
            <person name="Foth B.J."/>
            <person name="Tsai I.J."/>
            <person name="Reid A.J."/>
            <person name="Bancroft A.J."/>
            <person name="Nichol S."/>
            <person name="Tracey A."/>
            <person name="Holroyd N."/>
            <person name="Cotton J.A."/>
            <person name="Stanley E.J."/>
            <person name="Zarowiecki M."/>
            <person name="Liu J.Z."/>
            <person name="Huckvale T."/>
            <person name="Cooper P.J."/>
            <person name="Grencis R.K."/>
            <person name="Berriman M."/>
        </authorList>
    </citation>
    <scope>NUCLEOTIDE SEQUENCE [LARGE SCALE GENOMIC DNA]</scope>
    <source>
        <strain evidence="5">Edinburgh</strain>
    </source>
</reference>
<dbReference type="SMART" id="SM00320">
    <property type="entry name" value="WD40"/>
    <property type="match status" value="5"/>
</dbReference>
<dbReference type="PANTHER" id="PTHR15622:SF2">
    <property type="entry name" value="U4_U6 SMALL NUCLEAR RIBONUCLEOPROTEIN PRP4"/>
    <property type="match status" value="1"/>
</dbReference>
<dbReference type="Pfam" id="PF00400">
    <property type="entry name" value="WD40"/>
    <property type="match status" value="4"/>
</dbReference>
<evidence type="ECO:0000256" key="4">
    <source>
        <dbReference type="PROSITE-ProRule" id="PRU00221"/>
    </source>
</evidence>
<evidence type="ECO:0000256" key="1">
    <source>
        <dbReference type="ARBA" id="ARBA00022574"/>
    </source>
</evidence>
<keyword evidence="5" id="KW-1185">Reference proteome</keyword>
<keyword evidence="3" id="KW-0833">Ubl conjugation pathway</keyword>
<protein>
    <submittedName>
        <fullName evidence="6 7">WD_REPEATS_REGION domain-containing protein</fullName>
    </submittedName>
</protein>
<dbReference type="AlphaFoldDB" id="A0A5S6QTE9"/>
<reference evidence="5" key="1">
    <citation type="submission" date="2013-11" db="EMBL/GenBank/DDBJ databases">
        <authorList>
            <person name="Aslett M."/>
        </authorList>
    </citation>
    <scope>NUCLEOTIDE SEQUENCE [LARGE SCALE GENOMIC DNA]</scope>
    <source>
        <strain evidence="5">Edinburgh</strain>
    </source>
</reference>
<dbReference type="InterPro" id="IPR015943">
    <property type="entry name" value="WD40/YVTN_repeat-like_dom_sf"/>
</dbReference>
<dbReference type="InterPro" id="IPR001680">
    <property type="entry name" value="WD40_rpt"/>
</dbReference>